<reference evidence="2" key="1">
    <citation type="submission" date="2016-09" db="EMBL/GenBank/DDBJ databases">
        <authorList>
            <person name="Gulvik C.A."/>
        </authorList>
    </citation>
    <scope>NUCLEOTIDE SEQUENCE [LARGE SCALE GENOMIC DNA]</scope>
    <source>
        <strain evidence="2">LMG 8895</strain>
    </source>
</reference>
<comment type="caution">
    <text evidence="1">The sequence shown here is derived from an EMBL/GenBank/DDBJ whole genome shotgun (WGS) entry which is preliminary data.</text>
</comment>
<keyword evidence="2" id="KW-1185">Reference proteome</keyword>
<proteinExistence type="predicted"/>
<sequence length="79" mass="8482">MINEMSRKINKINQKIGVNVRVPELSKKNMENSAVTNLIAGGAIATVGVLLERKELLLLGGLGLLGSLVLSIEAQKLEE</sequence>
<name>A0A1E5GK97_9ENTE</name>
<gene>
    <name evidence="1" type="ORF">BCR25_06115</name>
</gene>
<dbReference type="EMBL" id="MIJY01000023">
    <property type="protein sequence ID" value="OEG13061.1"/>
    <property type="molecule type" value="Genomic_DNA"/>
</dbReference>
<evidence type="ECO:0000313" key="1">
    <source>
        <dbReference type="EMBL" id="OEG13061.1"/>
    </source>
</evidence>
<accession>A0A1E5GK97</accession>
<organism evidence="1 2">
    <name type="scientific">Enterococcus termitis</name>
    <dbReference type="NCBI Taxonomy" id="332950"/>
    <lineage>
        <taxon>Bacteria</taxon>
        <taxon>Bacillati</taxon>
        <taxon>Bacillota</taxon>
        <taxon>Bacilli</taxon>
        <taxon>Lactobacillales</taxon>
        <taxon>Enterococcaceae</taxon>
        <taxon>Enterococcus</taxon>
    </lineage>
</organism>
<protein>
    <submittedName>
        <fullName evidence="1">Uncharacterized protein</fullName>
    </submittedName>
</protein>
<dbReference type="RefSeq" id="WP_069663760.1">
    <property type="nucleotide sequence ID" value="NZ_JBHUJJ010000001.1"/>
</dbReference>
<dbReference type="AlphaFoldDB" id="A0A1E5GK97"/>
<dbReference type="OrthoDB" id="2195220at2"/>
<dbReference type="Proteomes" id="UP000095094">
    <property type="component" value="Unassembled WGS sequence"/>
</dbReference>
<evidence type="ECO:0000313" key="2">
    <source>
        <dbReference type="Proteomes" id="UP000095094"/>
    </source>
</evidence>